<dbReference type="SUPFAM" id="SSF102829">
    <property type="entry name" value="Cell division protein ZapA-like"/>
    <property type="match status" value="1"/>
</dbReference>
<dbReference type="AlphaFoldDB" id="A0A1S8EZE6"/>
<keyword evidence="6" id="KW-0175">Coiled coil</keyword>
<comment type="caution">
    <text evidence="12">The sequence shown here is derived from an EMBL/GenBank/DDBJ whole genome shotgun (WGS) entry which is preliminary data.</text>
</comment>
<evidence type="ECO:0000256" key="1">
    <source>
        <dbReference type="ARBA" id="ARBA00004496"/>
    </source>
</evidence>
<keyword evidence="5 12" id="KW-0132">Cell division</keyword>
<dbReference type="InterPro" id="IPR007838">
    <property type="entry name" value="Cell_div_ZapA-like"/>
</dbReference>
<evidence type="ECO:0000256" key="5">
    <source>
        <dbReference type="ARBA" id="ARBA00022618"/>
    </source>
</evidence>
<keyword evidence="13" id="KW-1185">Reference proteome</keyword>
<comment type="subcellular location">
    <subcellularLocation>
        <location evidence="1">Cytoplasm</location>
    </subcellularLocation>
</comment>
<dbReference type="GO" id="GO:0043093">
    <property type="term" value="P:FtsZ-dependent cytokinesis"/>
    <property type="evidence" value="ECO:0007669"/>
    <property type="project" value="TreeGrafter"/>
</dbReference>
<evidence type="ECO:0000256" key="9">
    <source>
        <dbReference type="ARBA" id="ARBA00024910"/>
    </source>
</evidence>
<dbReference type="GO" id="GO:0000917">
    <property type="term" value="P:division septum assembly"/>
    <property type="evidence" value="ECO:0007669"/>
    <property type="project" value="UniProtKB-KW"/>
</dbReference>
<evidence type="ECO:0000256" key="10">
    <source>
        <dbReference type="ARBA" id="ARBA00026068"/>
    </source>
</evidence>
<comment type="similarity">
    <text evidence="2">Belongs to the ZapA family. Type 1 subfamily.</text>
</comment>
<dbReference type="InterPro" id="IPR036192">
    <property type="entry name" value="Cell_div_ZapA-like_sf"/>
</dbReference>
<dbReference type="GO" id="GO:0000921">
    <property type="term" value="P:septin ring assembly"/>
    <property type="evidence" value="ECO:0007669"/>
    <property type="project" value="TreeGrafter"/>
</dbReference>
<evidence type="ECO:0000256" key="2">
    <source>
        <dbReference type="ARBA" id="ARBA00010074"/>
    </source>
</evidence>
<evidence type="ECO:0000256" key="8">
    <source>
        <dbReference type="ARBA" id="ARBA00023306"/>
    </source>
</evidence>
<dbReference type="PANTHER" id="PTHR34981">
    <property type="entry name" value="CELL DIVISION PROTEIN ZAPA"/>
    <property type="match status" value="1"/>
</dbReference>
<comment type="function">
    <text evidence="9">Activator of cell division through the inhibition of FtsZ GTPase activity, therefore promoting FtsZ assembly into bundles of protofilaments necessary for the formation of the division Z ring. It is recruited early at mid-cell but it is not essential for cell division.</text>
</comment>
<dbReference type="Pfam" id="PF05164">
    <property type="entry name" value="ZapA"/>
    <property type="match status" value="1"/>
</dbReference>
<accession>A0A1S8EZE6</accession>
<keyword evidence="8" id="KW-0131">Cell cycle</keyword>
<protein>
    <recommendedName>
        <fullName evidence="3">Cell division protein ZapA</fullName>
    </recommendedName>
    <alternativeName>
        <fullName evidence="11">Z ring-associated protein ZapA</fullName>
    </alternativeName>
</protein>
<evidence type="ECO:0000256" key="6">
    <source>
        <dbReference type="ARBA" id="ARBA00023054"/>
    </source>
</evidence>
<dbReference type="EMBL" id="POUK01000009">
    <property type="protein sequence ID" value="PNF74932.1"/>
    <property type="molecule type" value="Genomic_DNA"/>
</dbReference>
<comment type="subunit">
    <text evidence="10">Homodimer. Interacts with FtsZ.</text>
</comment>
<evidence type="ECO:0000256" key="4">
    <source>
        <dbReference type="ARBA" id="ARBA00022490"/>
    </source>
</evidence>
<keyword evidence="4" id="KW-0963">Cytoplasm</keyword>
<dbReference type="GO" id="GO:0005829">
    <property type="term" value="C:cytosol"/>
    <property type="evidence" value="ECO:0007669"/>
    <property type="project" value="TreeGrafter"/>
</dbReference>
<dbReference type="Proteomes" id="UP000235881">
    <property type="component" value="Unassembled WGS sequence"/>
</dbReference>
<evidence type="ECO:0000256" key="3">
    <source>
        <dbReference type="ARBA" id="ARBA00015195"/>
    </source>
</evidence>
<dbReference type="PANTHER" id="PTHR34981:SF1">
    <property type="entry name" value="CELL DIVISION PROTEIN ZAPA"/>
    <property type="match status" value="1"/>
</dbReference>
<dbReference type="GO" id="GO:0030428">
    <property type="term" value="C:cell septum"/>
    <property type="evidence" value="ECO:0007669"/>
    <property type="project" value="TreeGrafter"/>
</dbReference>
<keyword evidence="7" id="KW-0717">Septation</keyword>
<evidence type="ECO:0000313" key="13">
    <source>
        <dbReference type="Proteomes" id="UP000235881"/>
    </source>
</evidence>
<gene>
    <name evidence="12" type="ORF">CXK95_18395</name>
</gene>
<evidence type="ECO:0000313" key="12">
    <source>
        <dbReference type="EMBL" id="PNF74932.1"/>
    </source>
</evidence>
<dbReference type="RefSeq" id="WP_008570322.1">
    <property type="nucleotide sequence ID" value="NZ_CP065721.1"/>
</dbReference>
<evidence type="ECO:0000256" key="11">
    <source>
        <dbReference type="ARBA" id="ARBA00033158"/>
    </source>
</evidence>
<sequence>MSAAGIQVLNILGREYSIRAGEGQAALLSDAAALLQEHLATSRRQFPDASADKLLVLTALNLCAPLLQQGEQLRAAEQRLNSSLERITSQLRG</sequence>
<name>A0A1S8EZE6_9GAMM</name>
<reference evidence="12 13" key="1">
    <citation type="submission" date="2018-01" db="EMBL/GenBank/DDBJ databases">
        <title>Denitrification phenotypes of diverse strains of Pseudomonas stutzeri.</title>
        <authorList>
            <person name="Milligan D.A."/>
            <person name="Bergaust L."/>
            <person name="Bakken L.R."/>
            <person name="Frostegard A."/>
        </authorList>
    </citation>
    <scope>NUCLEOTIDE SEQUENCE [LARGE SCALE GENOMIC DNA]</scope>
    <source>
        <strain evidence="12 13">DSM 50238</strain>
    </source>
</reference>
<organism evidence="12 13">
    <name type="scientific">Stutzerimonas degradans</name>
    <dbReference type="NCBI Taxonomy" id="2968968"/>
    <lineage>
        <taxon>Bacteria</taxon>
        <taxon>Pseudomonadati</taxon>
        <taxon>Pseudomonadota</taxon>
        <taxon>Gammaproteobacteria</taxon>
        <taxon>Pseudomonadales</taxon>
        <taxon>Pseudomonadaceae</taxon>
        <taxon>Stutzerimonas</taxon>
    </lineage>
</organism>
<evidence type="ECO:0000256" key="7">
    <source>
        <dbReference type="ARBA" id="ARBA00023210"/>
    </source>
</evidence>
<proteinExistence type="inferred from homology"/>
<dbReference type="GO" id="GO:0032153">
    <property type="term" value="C:cell division site"/>
    <property type="evidence" value="ECO:0007669"/>
    <property type="project" value="TreeGrafter"/>
</dbReference>